<protein>
    <submittedName>
        <fullName evidence="3">Nebulin-like</fullName>
    </submittedName>
</protein>
<evidence type="ECO:0000256" key="1">
    <source>
        <dbReference type="ARBA" id="ARBA00022737"/>
    </source>
</evidence>
<dbReference type="AlphaFoldDB" id="A0A9W3FD39"/>
<dbReference type="GO" id="GO:0051015">
    <property type="term" value="F:actin filament binding"/>
    <property type="evidence" value="ECO:0007669"/>
    <property type="project" value="InterPro"/>
</dbReference>
<dbReference type="PANTHER" id="PTHR11039:SF37">
    <property type="entry name" value="NEBULIN"/>
    <property type="match status" value="1"/>
</dbReference>
<dbReference type="InterPro" id="IPR000900">
    <property type="entry name" value="Nebulin_repeat"/>
</dbReference>
<sequence length="109" mass="12469">MPEGSPEVLRVKNAQKILLDSVYRTPVVKLKYTSIVDTPDVVLAKSNAENISIPKYRELWDKDKTSIHIMPDTPEINLARANALHVSNVSTATDFLFAWRITHLVRRYH</sequence>
<dbReference type="PROSITE" id="PS51216">
    <property type="entry name" value="NEBULIN"/>
    <property type="match status" value="1"/>
</dbReference>
<accession>A0A9W3FD39</accession>
<gene>
    <name evidence="3" type="primary">LOC105082469</name>
</gene>
<dbReference type="InterPro" id="IPR055297">
    <property type="entry name" value="NEBU/NEBL"/>
</dbReference>
<keyword evidence="1" id="KW-0677">Repeat</keyword>
<evidence type="ECO:0000313" key="3">
    <source>
        <dbReference type="RefSeq" id="XP_010970336.2"/>
    </source>
</evidence>
<reference evidence="3" key="1">
    <citation type="submission" date="2025-08" db="UniProtKB">
        <authorList>
            <consortium name="RefSeq"/>
        </authorList>
    </citation>
    <scope>IDENTIFICATION</scope>
    <source>
        <tissue evidence="3">Blood</tissue>
    </source>
</reference>
<organism evidence="3">
    <name type="scientific">Camelus bactrianus</name>
    <name type="common">Bactrian camel</name>
    <dbReference type="NCBI Taxonomy" id="9837"/>
    <lineage>
        <taxon>Eukaryota</taxon>
        <taxon>Metazoa</taxon>
        <taxon>Chordata</taxon>
        <taxon>Craniata</taxon>
        <taxon>Vertebrata</taxon>
        <taxon>Euteleostomi</taxon>
        <taxon>Mammalia</taxon>
        <taxon>Eutheria</taxon>
        <taxon>Laurasiatheria</taxon>
        <taxon>Artiodactyla</taxon>
        <taxon>Tylopoda</taxon>
        <taxon>Camelidae</taxon>
        <taxon>Camelus</taxon>
    </lineage>
</organism>
<dbReference type="RefSeq" id="XP_010970336.2">
    <property type="nucleotide sequence ID" value="XM_010972034.2"/>
</dbReference>
<dbReference type="GO" id="GO:0071691">
    <property type="term" value="P:cardiac muscle thin filament assembly"/>
    <property type="evidence" value="ECO:0007669"/>
    <property type="project" value="TreeGrafter"/>
</dbReference>
<keyword evidence="2" id="KW-0009">Actin-binding</keyword>
<dbReference type="GO" id="GO:0030018">
    <property type="term" value="C:Z disc"/>
    <property type="evidence" value="ECO:0007669"/>
    <property type="project" value="InterPro"/>
</dbReference>
<dbReference type="SMART" id="SM00227">
    <property type="entry name" value="NEBU"/>
    <property type="match status" value="2"/>
</dbReference>
<name>A0A9W3FD39_CAMBA</name>
<dbReference type="PANTHER" id="PTHR11039">
    <property type="entry name" value="NEBULIN"/>
    <property type="match status" value="1"/>
</dbReference>
<dbReference type="Pfam" id="PF00880">
    <property type="entry name" value="Nebulin"/>
    <property type="match status" value="1"/>
</dbReference>
<dbReference type="KEGG" id="cbai:105082469"/>
<proteinExistence type="predicted"/>
<evidence type="ECO:0000256" key="2">
    <source>
        <dbReference type="ARBA" id="ARBA00023203"/>
    </source>
</evidence>